<gene>
    <name evidence="2" type="ORF">OEA41_006872</name>
</gene>
<keyword evidence="3" id="KW-1185">Reference proteome</keyword>
<name>A0AAD9ZC10_9LECA</name>
<sequence length="468" mass="53643">MPPISNPTSVEGDRREPQENSRTISTLQPTTFPPNPKPQSRRIQDTDSTDTSSSGSSRKSSLSSQISEDSSKSLLSALLTLPLSDSSNRSSILPEPYQETHEQSSKYDPVLETLVRSSLRGNGLDYTDPVKFKPEDNQRKYFEGLVPRGWSNDPTELAELDRKFLAESYGLHPSWTYVDPTLVRTNKTDTIYLIEFGTRYFFWYAQQKKLLFITQPYSLAGVIWCLAQDKSKTPRMRTVKPFPPKNVQDPEPISSNLVPKGWSNDPKVLLSNQRYISFEHYGLYSPVPYLTSNCADGVNADFFQCDSQHYVYDATSYTLCRIEEPTNKDDIGHALIKHHLRGIKDTELEEMPEYGGRYEIPENEVPKGWSKTTSPNEAYNMPWHKVDLDPPTCYLYNDGRTDREPRYLVESSDKYFLWYTRSNVVRQVVEWRGLQQIIETLNDPHSQRGLITTLKPPQSGRWPSGQGR</sequence>
<protein>
    <submittedName>
        <fullName evidence="2">Uncharacterized protein</fullName>
    </submittedName>
</protein>
<reference evidence="2" key="1">
    <citation type="submission" date="2022-11" db="EMBL/GenBank/DDBJ databases">
        <title>Chromosomal genome sequence assembly and mating type (MAT) locus characterization of the leprose asexual lichenized fungus Lepraria neglecta (Nyl.) Erichsen.</title>
        <authorList>
            <person name="Allen J.L."/>
            <person name="Pfeffer B."/>
        </authorList>
    </citation>
    <scope>NUCLEOTIDE SEQUENCE</scope>
    <source>
        <strain evidence="2">Allen 5258</strain>
    </source>
</reference>
<feature type="region of interest" description="Disordered" evidence="1">
    <location>
        <begin position="447"/>
        <end position="468"/>
    </location>
</feature>
<evidence type="ECO:0000313" key="3">
    <source>
        <dbReference type="Proteomes" id="UP001276659"/>
    </source>
</evidence>
<dbReference type="Proteomes" id="UP001276659">
    <property type="component" value="Unassembled WGS sequence"/>
</dbReference>
<evidence type="ECO:0000313" key="2">
    <source>
        <dbReference type="EMBL" id="KAK3173542.1"/>
    </source>
</evidence>
<organism evidence="2 3">
    <name type="scientific">Lepraria neglecta</name>
    <dbReference type="NCBI Taxonomy" id="209136"/>
    <lineage>
        <taxon>Eukaryota</taxon>
        <taxon>Fungi</taxon>
        <taxon>Dikarya</taxon>
        <taxon>Ascomycota</taxon>
        <taxon>Pezizomycotina</taxon>
        <taxon>Lecanoromycetes</taxon>
        <taxon>OSLEUM clade</taxon>
        <taxon>Lecanoromycetidae</taxon>
        <taxon>Lecanorales</taxon>
        <taxon>Lecanorineae</taxon>
        <taxon>Stereocaulaceae</taxon>
        <taxon>Lepraria</taxon>
    </lineage>
</organism>
<proteinExistence type="predicted"/>
<accession>A0AAD9ZC10</accession>
<dbReference type="AlphaFoldDB" id="A0AAD9ZC10"/>
<feature type="compositionally biased region" description="Polar residues" evidence="1">
    <location>
        <begin position="20"/>
        <end position="30"/>
    </location>
</feature>
<dbReference type="EMBL" id="JASNWA010000007">
    <property type="protein sequence ID" value="KAK3173542.1"/>
    <property type="molecule type" value="Genomic_DNA"/>
</dbReference>
<feature type="region of interest" description="Disordered" evidence="1">
    <location>
        <begin position="1"/>
        <end position="68"/>
    </location>
</feature>
<feature type="region of interest" description="Disordered" evidence="1">
    <location>
        <begin position="85"/>
        <end position="106"/>
    </location>
</feature>
<feature type="compositionally biased region" description="Low complexity" evidence="1">
    <location>
        <begin position="49"/>
        <end position="68"/>
    </location>
</feature>
<comment type="caution">
    <text evidence="2">The sequence shown here is derived from an EMBL/GenBank/DDBJ whole genome shotgun (WGS) entry which is preliminary data.</text>
</comment>
<evidence type="ECO:0000256" key="1">
    <source>
        <dbReference type="SAM" id="MobiDB-lite"/>
    </source>
</evidence>